<reference evidence="1 2" key="1">
    <citation type="journal article" date="2011" name="Science">
        <title>The ecoresponsive genome of Daphnia pulex.</title>
        <authorList>
            <person name="Colbourne J.K."/>
            <person name="Pfrender M.E."/>
            <person name="Gilbert D."/>
            <person name="Thomas W.K."/>
            <person name="Tucker A."/>
            <person name="Oakley T.H."/>
            <person name="Tokishita S."/>
            <person name="Aerts A."/>
            <person name="Arnold G.J."/>
            <person name="Basu M.K."/>
            <person name="Bauer D.J."/>
            <person name="Caceres C.E."/>
            <person name="Carmel L."/>
            <person name="Casola C."/>
            <person name="Choi J.H."/>
            <person name="Detter J.C."/>
            <person name="Dong Q."/>
            <person name="Dusheyko S."/>
            <person name="Eads B.D."/>
            <person name="Frohlich T."/>
            <person name="Geiler-Samerotte K.A."/>
            <person name="Gerlach D."/>
            <person name="Hatcher P."/>
            <person name="Jogdeo S."/>
            <person name="Krijgsveld J."/>
            <person name="Kriventseva E.V."/>
            <person name="Kultz D."/>
            <person name="Laforsch C."/>
            <person name="Lindquist E."/>
            <person name="Lopez J."/>
            <person name="Manak J.R."/>
            <person name="Muller J."/>
            <person name="Pangilinan J."/>
            <person name="Patwardhan R.P."/>
            <person name="Pitluck S."/>
            <person name="Pritham E.J."/>
            <person name="Rechtsteiner A."/>
            <person name="Rho M."/>
            <person name="Rogozin I.B."/>
            <person name="Sakarya O."/>
            <person name="Salamov A."/>
            <person name="Schaack S."/>
            <person name="Shapiro H."/>
            <person name="Shiga Y."/>
            <person name="Skalitzky C."/>
            <person name="Smith Z."/>
            <person name="Souvorov A."/>
            <person name="Sung W."/>
            <person name="Tang Z."/>
            <person name="Tsuchiya D."/>
            <person name="Tu H."/>
            <person name="Vos H."/>
            <person name="Wang M."/>
            <person name="Wolf Y.I."/>
            <person name="Yamagata H."/>
            <person name="Yamada T."/>
            <person name="Ye Y."/>
            <person name="Shaw J.R."/>
            <person name="Andrews J."/>
            <person name="Crease T.J."/>
            <person name="Tang H."/>
            <person name="Lucas S.M."/>
            <person name="Robertson H.M."/>
            <person name="Bork P."/>
            <person name="Koonin E.V."/>
            <person name="Zdobnov E.M."/>
            <person name="Grigoriev I.V."/>
            <person name="Lynch M."/>
            <person name="Boore J.L."/>
        </authorList>
    </citation>
    <scope>NUCLEOTIDE SEQUENCE [LARGE SCALE GENOMIC DNA]</scope>
</reference>
<dbReference type="AlphaFoldDB" id="E9HGQ1"/>
<sequence>MGRHYQSIPLRLHHLFHRGRLVVKVTVRMRDRLTSSSDKLLTVEKTAAVSVAYVSVVEFCRVKKKK</sequence>
<dbReference type="KEGG" id="dpx:DAPPUDRAFT_301165"/>
<dbReference type="HOGENOM" id="CLU_2833741_0_0_1"/>
<dbReference type="Proteomes" id="UP000000305">
    <property type="component" value="Unassembled WGS sequence"/>
</dbReference>
<proteinExistence type="predicted"/>
<accession>E9HGQ1</accession>
<evidence type="ECO:0000313" key="1">
    <source>
        <dbReference type="EMBL" id="EFX69005.1"/>
    </source>
</evidence>
<protein>
    <submittedName>
        <fullName evidence="1">Uncharacterized protein</fullName>
    </submittedName>
</protein>
<dbReference type="InParanoid" id="E9HGQ1"/>
<dbReference type="EMBL" id="GL732643">
    <property type="protein sequence ID" value="EFX69005.1"/>
    <property type="molecule type" value="Genomic_DNA"/>
</dbReference>
<keyword evidence="2" id="KW-1185">Reference proteome</keyword>
<organism evidence="1 2">
    <name type="scientific">Daphnia pulex</name>
    <name type="common">Water flea</name>
    <dbReference type="NCBI Taxonomy" id="6669"/>
    <lineage>
        <taxon>Eukaryota</taxon>
        <taxon>Metazoa</taxon>
        <taxon>Ecdysozoa</taxon>
        <taxon>Arthropoda</taxon>
        <taxon>Crustacea</taxon>
        <taxon>Branchiopoda</taxon>
        <taxon>Diplostraca</taxon>
        <taxon>Cladocera</taxon>
        <taxon>Anomopoda</taxon>
        <taxon>Daphniidae</taxon>
        <taxon>Daphnia</taxon>
    </lineage>
</organism>
<gene>
    <name evidence="1" type="ORF">DAPPUDRAFT_301165</name>
</gene>
<evidence type="ECO:0000313" key="2">
    <source>
        <dbReference type="Proteomes" id="UP000000305"/>
    </source>
</evidence>
<name>E9HGQ1_DAPPU</name>